<feature type="compositionally biased region" description="Basic and acidic residues" evidence="2">
    <location>
        <begin position="157"/>
        <end position="176"/>
    </location>
</feature>
<comment type="caution">
    <text evidence="3">The sequence shown here is derived from an EMBL/GenBank/DDBJ whole genome shotgun (WGS) entry which is preliminary data.</text>
</comment>
<feature type="region of interest" description="Disordered" evidence="2">
    <location>
        <begin position="139"/>
        <end position="324"/>
    </location>
</feature>
<evidence type="ECO:0000256" key="2">
    <source>
        <dbReference type="SAM" id="MobiDB-lite"/>
    </source>
</evidence>
<protein>
    <submittedName>
        <fullName evidence="3">Uncharacterized protein</fullName>
    </submittedName>
</protein>
<accession>A0AAE0VYB0</accession>
<reference evidence="3" key="3">
    <citation type="submission" date="2023-05" db="EMBL/GenBank/DDBJ databases">
        <authorList>
            <person name="Smith C.H."/>
        </authorList>
    </citation>
    <scope>NUCLEOTIDE SEQUENCE</scope>
    <source>
        <strain evidence="3">CHS0354</strain>
        <tissue evidence="3">Mantle</tissue>
    </source>
</reference>
<feature type="compositionally biased region" description="Acidic residues" evidence="2">
    <location>
        <begin position="186"/>
        <end position="197"/>
    </location>
</feature>
<dbReference type="Proteomes" id="UP001195483">
    <property type="component" value="Unassembled WGS sequence"/>
</dbReference>
<reference evidence="3" key="2">
    <citation type="journal article" date="2021" name="Genome Biol. Evol.">
        <title>Developing a high-quality reference genome for a parasitic bivalve with doubly uniparental inheritance (Bivalvia: Unionida).</title>
        <authorList>
            <person name="Smith C.H."/>
        </authorList>
    </citation>
    <scope>NUCLEOTIDE SEQUENCE</scope>
    <source>
        <strain evidence="3">CHS0354</strain>
        <tissue evidence="3">Mantle</tissue>
    </source>
</reference>
<dbReference type="EMBL" id="JAEAOA010000080">
    <property type="protein sequence ID" value="KAK3594601.1"/>
    <property type="molecule type" value="Genomic_DNA"/>
</dbReference>
<evidence type="ECO:0000256" key="1">
    <source>
        <dbReference type="SAM" id="Coils"/>
    </source>
</evidence>
<reference evidence="3" key="1">
    <citation type="journal article" date="2021" name="Genome Biol. Evol.">
        <title>A High-Quality Reference Genome for a Parasitic Bivalve with Doubly Uniparental Inheritance (Bivalvia: Unionida).</title>
        <authorList>
            <person name="Smith C.H."/>
        </authorList>
    </citation>
    <scope>NUCLEOTIDE SEQUENCE</scope>
    <source>
        <strain evidence="3">CHS0354</strain>
    </source>
</reference>
<evidence type="ECO:0000313" key="3">
    <source>
        <dbReference type="EMBL" id="KAK3594601.1"/>
    </source>
</evidence>
<feature type="compositionally biased region" description="Basic residues" evidence="2">
    <location>
        <begin position="142"/>
        <end position="156"/>
    </location>
</feature>
<sequence length="394" mass="45729">MGFAESLGREPPERGRFHRHTTTKRIPIRVIFQQIKEIEAIDRLKPPKRFRVKHTEDGEGSLSTVRVRQRLQGLMGSDVIRLNDRRYFEKLSTKLRNEYETAMDRKEHAREEAEKERLRKLVLAGVIEDKSENKSDFFLDKQKKKRKKKRKKIKKKGPFDDNNDAKDLSIHSDDWNTTKTSGFSEVDYEEDEEEEDVLTQIQIESGSRPESSTSRRPQSSRPGSSQGSRPSSSISRRPQSSRQRSFSPTHRSASPGDQQSVTSRTPEMSYIPPPHHESASRKSFRSKRVQSAMPRISTAKKTEETDSDEEIREETKSLPGDLAQTERQRRLKRFSIVDPPLIRELKKEETVSGLYSIADKLIFPVATKEEDERLYREFAKERARAVSTKQKKMK</sequence>
<feature type="compositionally biased region" description="Polar residues" evidence="2">
    <location>
        <begin position="249"/>
        <end position="266"/>
    </location>
</feature>
<organism evidence="3 4">
    <name type="scientific">Potamilus streckersoni</name>
    <dbReference type="NCBI Taxonomy" id="2493646"/>
    <lineage>
        <taxon>Eukaryota</taxon>
        <taxon>Metazoa</taxon>
        <taxon>Spiralia</taxon>
        <taxon>Lophotrochozoa</taxon>
        <taxon>Mollusca</taxon>
        <taxon>Bivalvia</taxon>
        <taxon>Autobranchia</taxon>
        <taxon>Heteroconchia</taxon>
        <taxon>Palaeoheterodonta</taxon>
        <taxon>Unionida</taxon>
        <taxon>Unionoidea</taxon>
        <taxon>Unionidae</taxon>
        <taxon>Ambleminae</taxon>
        <taxon>Lampsilini</taxon>
        <taxon>Potamilus</taxon>
    </lineage>
</organism>
<gene>
    <name evidence="3" type="ORF">CHS0354_000393</name>
</gene>
<keyword evidence="1" id="KW-0175">Coiled coil</keyword>
<keyword evidence="4" id="KW-1185">Reference proteome</keyword>
<feature type="compositionally biased region" description="Low complexity" evidence="2">
    <location>
        <begin position="205"/>
        <end position="248"/>
    </location>
</feature>
<evidence type="ECO:0000313" key="4">
    <source>
        <dbReference type="Proteomes" id="UP001195483"/>
    </source>
</evidence>
<proteinExistence type="predicted"/>
<dbReference type="AlphaFoldDB" id="A0AAE0VYB0"/>
<feature type="coiled-coil region" evidence="1">
    <location>
        <begin position="92"/>
        <end position="119"/>
    </location>
</feature>
<name>A0AAE0VYB0_9BIVA</name>
<feature type="region of interest" description="Disordered" evidence="2">
    <location>
        <begin position="1"/>
        <end position="21"/>
    </location>
</feature>